<feature type="transmembrane region" description="Helical" evidence="1">
    <location>
        <begin position="41"/>
        <end position="69"/>
    </location>
</feature>
<feature type="domain" description="Glycosyltransferase 2-like" evidence="2">
    <location>
        <begin position="203"/>
        <end position="431"/>
    </location>
</feature>
<dbReference type="EMBL" id="MFJE01000012">
    <property type="protein sequence ID" value="OGG14762.1"/>
    <property type="molecule type" value="Genomic_DNA"/>
</dbReference>
<organism evidence="3 4">
    <name type="scientific">Candidatus Gottesmanbacteria bacterium RIFCSPHIGHO2_01_FULL_39_10</name>
    <dbReference type="NCBI Taxonomy" id="1798375"/>
    <lineage>
        <taxon>Bacteria</taxon>
        <taxon>Candidatus Gottesmaniibacteriota</taxon>
    </lineage>
</organism>
<feature type="transmembrane region" description="Helical" evidence="1">
    <location>
        <begin position="455"/>
        <end position="474"/>
    </location>
</feature>
<dbReference type="InterPro" id="IPR001173">
    <property type="entry name" value="Glyco_trans_2-like"/>
</dbReference>
<evidence type="ECO:0000256" key="1">
    <source>
        <dbReference type="SAM" id="Phobius"/>
    </source>
</evidence>
<evidence type="ECO:0000259" key="2">
    <source>
        <dbReference type="Pfam" id="PF13632"/>
    </source>
</evidence>
<reference evidence="3 4" key="1">
    <citation type="journal article" date="2016" name="Nat. Commun.">
        <title>Thousands of microbial genomes shed light on interconnected biogeochemical processes in an aquifer system.</title>
        <authorList>
            <person name="Anantharaman K."/>
            <person name="Brown C.T."/>
            <person name="Hug L.A."/>
            <person name="Sharon I."/>
            <person name="Castelle C.J."/>
            <person name="Probst A.J."/>
            <person name="Thomas B.C."/>
            <person name="Singh A."/>
            <person name="Wilkins M.J."/>
            <person name="Karaoz U."/>
            <person name="Brodie E.L."/>
            <person name="Williams K.H."/>
            <person name="Hubbard S.S."/>
            <person name="Banfield J.F."/>
        </authorList>
    </citation>
    <scope>NUCLEOTIDE SEQUENCE [LARGE SCALE GENOMIC DNA]</scope>
</reference>
<name>A0A1F5ZRP2_9BACT</name>
<dbReference type="SUPFAM" id="SSF53448">
    <property type="entry name" value="Nucleotide-diphospho-sugar transferases"/>
    <property type="match status" value="1"/>
</dbReference>
<dbReference type="PANTHER" id="PTHR36851:SF1">
    <property type="entry name" value="GLYCO_TRANS_2-LIKE DOMAIN-CONTAINING PROTEIN"/>
    <property type="match status" value="1"/>
</dbReference>
<proteinExistence type="predicted"/>
<feature type="transmembrane region" description="Helical" evidence="1">
    <location>
        <begin position="15"/>
        <end position="35"/>
    </location>
</feature>
<keyword evidence="1" id="KW-0472">Membrane</keyword>
<keyword evidence="1" id="KW-1133">Transmembrane helix</keyword>
<keyword evidence="1" id="KW-0812">Transmembrane</keyword>
<dbReference type="Proteomes" id="UP000177383">
    <property type="component" value="Unassembled WGS sequence"/>
</dbReference>
<dbReference type="InterPro" id="IPR029044">
    <property type="entry name" value="Nucleotide-diphossugar_trans"/>
</dbReference>
<protein>
    <recommendedName>
        <fullName evidence="2">Glycosyltransferase 2-like domain-containing protein</fullName>
    </recommendedName>
</protein>
<dbReference type="PANTHER" id="PTHR36851">
    <property type="entry name" value="UNNAMED PRODUCT"/>
    <property type="match status" value="1"/>
</dbReference>
<accession>A0A1F5ZRP2</accession>
<dbReference type="Pfam" id="PF13632">
    <property type="entry name" value="Glyco_trans_2_3"/>
    <property type="match status" value="1"/>
</dbReference>
<evidence type="ECO:0000313" key="4">
    <source>
        <dbReference type="Proteomes" id="UP000177383"/>
    </source>
</evidence>
<feature type="transmembrane region" description="Helical" evidence="1">
    <location>
        <begin position="416"/>
        <end position="434"/>
    </location>
</feature>
<evidence type="ECO:0000313" key="3">
    <source>
        <dbReference type="EMBL" id="OGG14762.1"/>
    </source>
</evidence>
<comment type="caution">
    <text evidence="3">The sequence shown here is derived from an EMBL/GenBank/DDBJ whole genome shotgun (WGS) entry which is preliminary data.</text>
</comment>
<gene>
    <name evidence="3" type="ORF">A2773_04065</name>
</gene>
<dbReference type="Gene3D" id="3.90.550.10">
    <property type="entry name" value="Spore Coat Polysaccharide Biosynthesis Protein SpsA, Chain A"/>
    <property type="match status" value="1"/>
</dbReference>
<sequence>MKRFFDLHPRESQRILEILLPFTTWFLITLPVWLSPFHPAWVAYFLLGFDIYFFYKSLTFTIFSTLSYIKLRRLEKLDWLAKAKEQPHFKDIYHAIIITNYKESAEKVRKTLEYLKKQDFPKKKLIVVLAMEEREGEAAKERGNQLIVEFKAEFGYINAVYHPQSLNELPGKASNSTYAAKFISELIREKNINPEWVTLTSCDADSLLPEKYYSYLTYLFLTDTERYLHFYWAPVLLYSNFWEIPLPIRIQATLNSIVRLAILARPDSLMQISTYSMSLSLIERVGYWDTDIIPEDWHIFLQAFFALGERVKTIPIYLTVSRDAVNAGSFLATIKSRYEQEKRWAWGVTDVPYAIKKFFTSPKIPFFPKLFRVLYVIETHLFWPTSFFLLTLGASIPALVNPVFKRTSLGHSLPQISGFILTITTAFLLILIFIDMKSRPKRPASYSVAKTPLLLFQWILLPIISFFFSSLPALDAHTRLLLGKRLEYKVTEKK</sequence>
<dbReference type="AlphaFoldDB" id="A0A1F5ZRP2"/>
<dbReference type="STRING" id="1798375.A2773_04065"/>
<feature type="transmembrane region" description="Helical" evidence="1">
    <location>
        <begin position="373"/>
        <end position="396"/>
    </location>
</feature>